<evidence type="ECO:0000313" key="10">
    <source>
        <dbReference type="Proteomes" id="UP001211894"/>
    </source>
</evidence>
<keyword evidence="10" id="KW-1185">Reference proteome</keyword>
<dbReference type="InterPro" id="IPR017853">
    <property type="entry name" value="GH"/>
</dbReference>
<dbReference type="InterPro" id="IPR031704">
    <property type="entry name" value="Glyco_hydro_36_N"/>
</dbReference>
<evidence type="ECO:0000256" key="6">
    <source>
        <dbReference type="PIRNR" id="PIRNR005536"/>
    </source>
</evidence>
<comment type="catalytic activity">
    <reaction evidence="1 6">
        <text>Hydrolysis of terminal, non-reducing alpha-D-galactose residues in alpha-D-galactosides, including galactose oligosaccharides, galactomannans and galactolipids.</text>
        <dbReference type="EC" id="3.2.1.22"/>
    </reaction>
</comment>
<evidence type="ECO:0000256" key="1">
    <source>
        <dbReference type="ARBA" id="ARBA00001255"/>
    </source>
</evidence>
<evidence type="ECO:0000256" key="2">
    <source>
        <dbReference type="ARBA" id="ARBA00006202"/>
    </source>
</evidence>
<comment type="caution">
    <text evidence="9">The sequence shown here is derived from an EMBL/GenBank/DDBJ whole genome shotgun (WGS) entry which is preliminary data.</text>
</comment>
<evidence type="ECO:0000259" key="7">
    <source>
        <dbReference type="Pfam" id="PF16874"/>
    </source>
</evidence>
<dbReference type="EMBL" id="JAQKAB010000009">
    <property type="protein sequence ID" value="MDA7027676.1"/>
    <property type="molecule type" value="Genomic_DNA"/>
</dbReference>
<keyword evidence="4 6" id="KW-0378">Hydrolase</keyword>
<accession>A0ABT4X5W6</accession>
<keyword evidence="5 6" id="KW-0326">Glycosidase</keyword>
<dbReference type="InterPro" id="IPR002252">
    <property type="entry name" value="Glyco_hydro_36"/>
</dbReference>
<dbReference type="Gene3D" id="2.70.98.60">
    <property type="entry name" value="alpha-galactosidase from lactobacil brevis"/>
    <property type="match status" value="1"/>
</dbReference>
<evidence type="ECO:0000256" key="5">
    <source>
        <dbReference type="ARBA" id="ARBA00023295"/>
    </source>
</evidence>
<comment type="similarity">
    <text evidence="2">Belongs to the glycosyl hydrolase 36 family.</text>
</comment>
<evidence type="ECO:0000259" key="8">
    <source>
        <dbReference type="Pfam" id="PF16875"/>
    </source>
</evidence>
<sequence>MPIYIHDAEKLFHLQAGESSYILQIVSGFPSHVYWGRKLDDTSSLTSLFSPRQSDGIDRLPLEYPQYGSGDFRSPAYQIRLADGSRITELVYKSYRLVKGKEKLQGLPAVYVENSDEADTLEIELTDSYSGVSVLLSYTAFANLNVITRSARFIHHGQSAVYLERALSASIDFHDNQYDLIHLFGAWTREGNIERRNLAHGTILLDSRRGASSHQLNPFIALLRPDATEDYGDVYGLNLVYSGNFQAEAEVDQFDQTRVNIGLNSFDFEWKLEPNQAFQTPEAVLIYSPDGLGGMSRTFHHLYRTRLVRGMFREKKRPVLVNNWEATYFDFNAEIIESIAKAGAELGIELFVLDDGWFGERNDDKTSLGDWVENPAKLPKGLKDLADRVQHLGMQFGLWVEPEMVSPDSNLYRNHPNWCLHVKGRRRSLARTQLVLDLSRQDVRTYLYEQLSTLFRKAPISYVKWDMNRNMTEIGSPAWPADQQKEISHRYMLGLYELLETLTLEFPHILFESCASGGGRFDPGMLYYMPQTWASDNTDAVCRQKIQYGLSLVYPPSSIGAHVSTVPNHQVGRTTPLKTRGDVAMMGAFGYEMDVRQFNDEEKEIVKKQILRYKKIRPLIQKGNFYRLKSPFAGNETAWMFVSQDQQQAAVFYFRTLAKNHYVPKRLHLKGLQPDKQYKIELTGESFSGNTLHEAGLPLPSLHGDFVSASFFLS</sequence>
<dbReference type="Gene3D" id="2.60.40.1180">
    <property type="entry name" value="Golgi alpha-mannosidase II"/>
    <property type="match status" value="1"/>
</dbReference>
<name>A0ABT4X5W6_9BACI</name>
<dbReference type="PANTHER" id="PTHR43053:SF3">
    <property type="entry name" value="ALPHA-GALACTOSIDASE C-RELATED"/>
    <property type="match status" value="1"/>
</dbReference>
<evidence type="ECO:0000313" key="9">
    <source>
        <dbReference type="EMBL" id="MDA7027676.1"/>
    </source>
</evidence>
<dbReference type="SUPFAM" id="SSF51445">
    <property type="entry name" value="(Trans)glycosidases"/>
    <property type="match status" value="1"/>
</dbReference>
<dbReference type="InterPro" id="IPR013785">
    <property type="entry name" value="Aldolase_TIM"/>
</dbReference>
<proteinExistence type="inferred from homology"/>
<gene>
    <name evidence="9" type="ORF">PJ311_13900</name>
</gene>
<dbReference type="GO" id="GO:0004557">
    <property type="term" value="F:alpha-galactosidase activity"/>
    <property type="evidence" value="ECO:0007669"/>
    <property type="project" value="UniProtKB-EC"/>
</dbReference>
<dbReference type="Pfam" id="PF02065">
    <property type="entry name" value="Melibiase"/>
    <property type="match status" value="1"/>
</dbReference>
<feature type="domain" description="Glycosyl hydrolase family 36 C-terminal" evidence="7">
    <location>
        <begin position="636"/>
        <end position="713"/>
    </location>
</feature>
<dbReference type="PANTHER" id="PTHR43053">
    <property type="entry name" value="GLYCOSIDASE FAMILY 31"/>
    <property type="match status" value="1"/>
</dbReference>
<dbReference type="Gene3D" id="3.20.20.70">
    <property type="entry name" value="Aldolase class I"/>
    <property type="match status" value="1"/>
</dbReference>
<protein>
    <recommendedName>
        <fullName evidence="3 6">Alpha-galactosidase</fullName>
        <ecNumber evidence="3 6">3.2.1.22</ecNumber>
    </recommendedName>
</protein>
<dbReference type="Pfam" id="PF16874">
    <property type="entry name" value="Glyco_hydro_36C"/>
    <property type="match status" value="1"/>
</dbReference>
<dbReference type="InterPro" id="IPR000111">
    <property type="entry name" value="Glyco_hydro_27/36_CS"/>
</dbReference>
<dbReference type="PROSITE" id="PS00512">
    <property type="entry name" value="ALPHA_GALACTOSIDASE"/>
    <property type="match status" value="1"/>
</dbReference>
<dbReference type="PRINTS" id="PR00743">
    <property type="entry name" value="GLHYDRLASE36"/>
</dbReference>
<dbReference type="InterPro" id="IPR013780">
    <property type="entry name" value="Glyco_hydro_b"/>
</dbReference>
<organism evidence="9 10">
    <name type="scientific">Bacillus changyiensis</name>
    <dbReference type="NCBI Taxonomy" id="3004103"/>
    <lineage>
        <taxon>Bacteria</taxon>
        <taxon>Bacillati</taxon>
        <taxon>Bacillota</taxon>
        <taxon>Bacilli</taxon>
        <taxon>Bacillales</taxon>
        <taxon>Bacillaceae</taxon>
        <taxon>Bacillus</taxon>
    </lineage>
</organism>
<dbReference type="Pfam" id="PF16875">
    <property type="entry name" value="Glyco_hydro_36N"/>
    <property type="match status" value="1"/>
</dbReference>
<feature type="domain" description="Glycosyl hydrolase family 36 N-terminal" evidence="8">
    <location>
        <begin position="28"/>
        <end position="273"/>
    </location>
</feature>
<dbReference type="RefSeq" id="WP_271341569.1">
    <property type="nucleotide sequence ID" value="NZ_JAQKAB010000009.1"/>
</dbReference>
<reference evidence="9 10" key="1">
    <citation type="submission" date="2023-01" db="EMBL/GenBank/DDBJ databases">
        <title>Bacillus changyiensis sp. nov., isolated from a coastal deposit.</title>
        <authorList>
            <person name="Xiao G."/>
            <person name="Lai Q."/>
            <person name="Hu Z."/>
            <person name="Shao Z."/>
        </authorList>
    </citation>
    <scope>NUCLEOTIDE SEQUENCE [LARGE SCALE GENOMIC DNA]</scope>
    <source>
        <strain evidence="9 10">CLL-7-23</strain>
    </source>
</reference>
<dbReference type="PIRSF" id="PIRSF005536">
    <property type="entry name" value="Agal"/>
    <property type="match status" value="1"/>
</dbReference>
<evidence type="ECO:0000256" key="4">
    <source>
        <dbReference type="ARBA" id="ARBA00022801"/>
    </source>
</evidence>
<dbReference type="Proteomes" id="UP001211894">
    <property type="component" value="Unassembled WGS sequence"/>
</dbReference>
<evidence type="ECO:0000256" key="3">
    <source>
        <dbReference type="ARBA" id="ARBA00012755"/>
    </source>
</evidence>
<dbReference type="EC" id="3.2.1.22" evidence="3 6"/>
<dbReference type="InterPro" id="IPR050985">
    <property type="entry name" value="Alpha-glycosidase_related"/>
</dbReference>
<dbReference type="InterPro" id="IPR031705">
    <property type="entry name" value="Glyco_hydro_36_C"/>
</dbReference>
<dbReference type="InterPro" id="IPR038417">
    <property type="entry name" value="Alpga-gal_N_sf"/>
</dbReference>
<dbReference type="CDD" id="cd14791">
    <property type="entry name" value="GH36"/>
    <property type="match status" value="1"/>
</dbReference>